<comment type="caution">
    <text evidence="2">The sequence shown here is derived from an EMBL/GenBank/DDBJ whole genome shotgun (WGS) entry which is preliminary data.</text>
</comment>
<dbReference type="CDD" id="cd04301">
    <property type="entry name" value="NAT_SF"/>
    <property type="match status" value="1"/>
</dbReference>
<sequence length="174" mass="19309">MTSTTSPSSEKIQPQLRSVRPSDAEALCAIFNMPGFRWGTLRMPFEMVEQVERRIAKSGQETTWIVAEVDGKVVGHGRLVVQDSPRRSHIGEINIGLGDAFVGKGIGSTILGALLDVADNWRALKRVELTVYADNDPAIRLYKSHGFEVEGRHVKAGFTDGQYHDLLSMARLRF</sequence>
<evidence type="ECO:0000259" key="1">
    <source>
        <dbReference type="PROSITE" id="PS51186"/>
    </source>
</evidence>
<protein>
    <submittedName>
        <fullName evidence="2">Acetyltransferase</fullName>
    </submittedName>
</protein>
<dbReference type="PROSITE" id="PS51186">
    <property type="entry name" value="GNAT"/>
    <property type="match status" value="1"/>
</dbReference>
<dbReference type="AlphaFoldDB" id="A0A124GGM2"/>
<dbReference type="Pfam" id="PF00583">
    <property type="entry name" value="Acetyltransf_1"/>
    <property type="match status" value="1"/>
</dbReference>
<organism evidence="2 3">
    <name type="scientific">Rhizobium loti</name>
    <name type="common">Mesorhizobium loti</name>
    <dbReference type="NCBI Taxonomy" id="381"/>
    <lineage>
        <taxon>Bacteria</taxon>
        <taxon>Pseudomonadati</taxon>
        <taxon>Pseudomonadota</taxon>
        <taxon>Alphaproteobacteria</taxon>
        <taxon>Hyphomicrobiales</taxon>
        <taxon>Phyllobacteriaceae</taxon>
        <taxon>Mesorhizobium</taxon>
    </lineage>
</organism>
<feature type="domain" description="N-acetyltransferase" evidence="1">
    <location>
        <begin position="14"/>
        <end position="170"/>
    </location>
</feature>
<dbReference type="SUPFAM" id="SSF55729">
    <property type="entry name" value="Acyl-CoA N-acyltransferases (Nat)"/>
    <property type="match status" value="1"/>
</dbReference>
<dbReference type="EMBL" id="LPWA01000098">
    <property type="protein sequence ID" value="KUM27188.1"/>
    <property type="molecule type" value="Genomic_DNA"/>
</dbReference>
<dbReference type="PANTHER" id="PTHR43415">
    <property type="entry name" value="SPERMIDINE N(1)-ACETYLTRANSFERASE"/>
    <property type="match status" value="1"/>
</dbReference>
<dbReference type="GO" id="GO:0016747">
    <property type="term" value="F:acyltransferase activity, transferring groups other than amino-acyl groups"/>
    <property type="evidence" value="ECO:0007669"/>
    <property type="project" value="InterPro"/>
</dbReference>
<dbReference type="InterPro" id="IPR000182">
    <property type="entry name" value="GNAT_dom"/>
</dbReference>
<gene>
    <name evidence="2" type="ORF">AU467_01970</name>
</gene>
<keyword evidence="2" id="KW-0808">Transferase</keyword>
<name>A0A124GGM2_RHILI</name>
<reference evidence="2 3" key="1">
    <citation type="submission" date="2015-12" db="EMBL/GenBank/DDBJ databases">
        <title>Draft genome sequence of Mesorhizobium sp. UFLA 01-765, a multitolerant efficient symbiont and plant-growth promoting strain isolated from Zn-mining soil using Leucaena leucocephala as a trap plant.</title>
        <authorList>
            <person name="Rangel W.M."/>
            <person name="Thijs S."/>
            <person name="Longatti S.M."/>
            <person name="Moreira F.M."/>
            <person name="Weyens N."/>
            <person name="Vangronsveld J."/>
            <person name="Van Hamme J.D."/>
            <person name="Bottos E.M."/>
            <person name="Rineau F."/>
        </authorList>
    </citation>
    <scope>NUCLEOTIDE SEQUENCE [LARGE SCALE GENOMIC DNA]</scope>
    <source>
        <strain evidence="2 3">UFLA 01-765</strain>
    </source>
</reference>
<accession>A0A124GGM2</accession>
<dbReference type="Proteomes" id="UP000053176">
    <property type="component" value="Unassembled WGS sequence"/>
</dbReference>
<evidence type="ECO:0000313" key="2">
    <source>
        <dbReference type="EMBL" id="KUM27188.1"/>
    </source>
</evidence>
<dbReference type="OrthoDB" id="336415at2"/>
<evidence type="ECO:0000313" key="3">
    <source>
        <dbReference type="Proteomes" id="UP000053176"/>
    </source>
</evidence>
<dbReference type="InterPro" id="IPR016181">
    <property type="entry name" value="Acyl_CoA_acyltransferase"/>
</dbReference>
<dbReference type="Gene3D" id="3.40.630.30">
    <property type="match status" value="1"/>
</dbReference>
<proteinExistence type="predicted"/>
<dbReference type="PANTHER" id="PTHR43415:SF3">
    <property type="entry name" value="GNAT-FAMILY ACETYLTRANSFERASE"/>
    <property type="match status" value="1"/>
</dbReference>